<comment type="caution">
    <text evidence="2">The sequence shown here is derived from an EMBL/GenBank/DDBJ whole genome shotgun (WGS) entry which is preliminary data.</text>
</comment>
<feature type="chain" id="PRO_5029547354" description="DUF4352 domain-containing protein" evidence="1">
    <location>
        <begin position="26"/>
        <end position="351"/>
    </location>
</feature>
<evidence type="ECO:0000313" key="2">
    <source>
        <dbReference type="EMBL" id="MVT26615.1"/>
    </source>
</evidence>
<sequence length="351" mass="37208">MKRTSTAALLAGTATLLMISGCSQAQEIGEQLEEFGDAVETGLEEVNEEIAAQQESADAEPSQTEDDAAEVELAAAEERVIGLTGHQAGVHYEVETVRTIPQEDGSLVVEADMRFTNPSNSNRTVVSGYELRWQAGADTYAAPGFATDFNQIPANASNSGQIEITVPAADAEGFTLDEAVLLIGNAGSSAAEIALGPEGDTISRVPIEISDLIGAEAQLQDEDVDDLVTISYAEVRWGGPDLTPLPDGQAHILLEYTVQNRSDAQSCSTRSSGGWSLEQPNGDSVLDDGVSERCARGGETVSEILTGFTVDAEVVGDYTMTHTRSRAGEATGEWTFSIPDPSELDFDLSEW</sequence>
<evidence type="ECO:0000313" key="3">
    <source>
        <dbReference type="Proteomes" id="UP000460157"/>
    </source>
</evidence>
<proteinExistence type="predicted"/>
<reference evidence="2 3" key="1">
    <citation type="submission" date="2019-12" db="EMBL/GenBank/DDBJ databases">
        <title>Nesterenkonia muleiensis sp. nov., a novel actinobacterium isolated from sap of Populus euphratica.</title>
        <authorList>
            <person name="Wang R."/>
        </authorList>
    </citation>
    <scope>NUCLEOTIDE SEQUENCE [LARGE SCALE GENOMIC DNA]</scope>
    <source>
        <strain evidence="2 3">F10</strain>
    </source>
</reference>
<name>A0A7K1UJE8_9MICC</name>
<dbReference type="PROSITE" id="PS51257">
    <property type="entry name" value="PROKAR_LIPOPROTEIN"/>
    <property type="match status" value="1"/>
</dbReference>
<dbReference type="AlphaFoldDB" id="A0A7K1UJE8"/>
<organism evidence="2 3">
    <name type="scientific">Nesterenkonia alkaliphila</name>
    <dbReference type="NCBI Taxonomy" id="1463631"/>
    <lineage>
        <taxon>Bacteria</taxon>
        <taxon>Bacillati</taxon>
        <taxon>Actinomycetota</taxon>
        <taxon>Actinomycetes</taxon>
        <taxon>Micrococcales</taxon>
        <taxon>Micrococcaceae</taxon>
        <taxon>Nesterenkonia</taxon>
    </lineage>
</organism>
<dbReference type="Proteomes" id="UP000460157">
    <property type="component" value="Unassembled WGS sequence"/>
</dbReference>
<dbReference type="OrthoDB" id="9821988at2"/>
<keyword evidence="1" id="KW-0732">Signal</keyword>
<keyword evidence="3" id="KW-1185">Reference proteome</keyword>
<dbReference type="EMBL" id="WRPM01000069">
    <property type="protein sequence ID" value="MVT26615.1"/>
    <property type="molecule type" value="Genomic_DNA"/>
</dbReference>
<evidence type="ECO:0008006" key="4">
    <source>
        <dbReference type="Google" id="ProtNLM"/>
    </source>
</evidence>
<evidence type="ECO:0000256" key="1">
    <source>
        <dbReference type="SAM" id="SignalP"/>
    </source>
</evidence>
<dbReference type="RefSeq" id="WP_157323709.1">
    <property type="nucleotide sequence ID" value="NZ_BMFX01000017.1"/>
</dbReference>
<accession>A0A7K1UJE8</accession>
<gene>
    <name evidence="2" type="ORF">GNZ21_09635</name>
</gene>
<protein>
    <recommendedName>
        <fullName evidence="4">DUF4352 domain-containing protein</fullName>
    </recommendedName>
</protein>
<feature type="signal peptide" evidence="1">
    <location>
        <begin position="1"/>
        <end position="25"/>
    </location>
</feature>